<accession>A0ABQ9FXM7</accession>
<dbReference type="CDD" id="cd00037">
    <property type="entry name" value="CLECT"/>
    <property type="match status" value="1"/>
</dbReference>
<evidence type="ECO:0000313" key="7">
    <source>
        <dbReference type="Proteomes" id="UP001217089"/>
    </source>
</evidence>
<dbReference type="SUPFAM" id="SSF56436">
    <property type="entry name" value="C-type lectin-like"/>
    <property type="match status" value="2"/>
</dbReference>
<name>A0ABQ9FXM7_TEGGR</name>
<dbReference type="PROSITE" id="PS50041">
    <property type="entry name" value="C_TYPE_LECTIN_2"/>
    <property type="match status" value="2"/>
</dbReference>
<dbReference type="InterPro" id="IPR016186">
    <property type="entry name" value="C-type_lectin-like/link_sf"/>
</dbReference>
<sequence length="222" mass="25748">MTSEQIKENILMQFFISCGQVSNVFGLLTAPACPTKTTYQSHFVRHSQKCYEFINNYHNDWIHAQTDCRSKGGNLVTIETRSEQNFLLNEIQRRGYLGKGLWIGLNDRNSEGSFTWVSVHSDYLNYYKIRGNKCYEFILSHKTDWHHAQLDCLSKGGFLVTIENSEEEKYLANYLQTVFYGGKGVWIGLNDKQVEGKYVWNSGKSTSYVNWEPGQPNDKDYF</sequence>
<dbReference type="Gene3D" id="3.10.100.10">
    <property type="entry name" value="Mannose-Binding Protein A, subunit A"/>
    <property type="match status" value="2"/>
</dbReference>
<dbReference type="InterPro" id="IPR051663">
    <property type="entry name" value="CLec_Tetranectin-domain"/>
</dbReference>
<organism evidence="6 7">
    <name type="scientific">Tegillarca granosa</name>
    <name type="common">Malaysian cockle</name>
    <name type="synonym">Anadara granosa</name>
    <dbReference type="NCBI Taxonomy" id="220873"/>
    <lineage>
        <taxon>Eukaryota</taxon>
        <taxon>Metazoa</taxon>
        <taxon>Spiralia</taxon>
        <taxon>Lophotrochozoa</taxon>
        <taxon>Mollusca</taxon>
        <taxon>Bivalvia</taxon>
        <taxon>Autobranchia</taxon>
        <taxon>Pteriomorphia</taxon>
        <taxon>Arcoida</taxon>
        <taxon>Arcoidea</taxon>
        <taxon>Arcidae</taxon>
        <taxon>Tegillarca</taxon>
    </lineage>
</organism>
<dbReference type="Proteomes" id="UP001217089">
    <property type="component" value="Unassembled WGS sequence"/>
</dbReference>
<protein>
    <recommendedName>
        <fullName evidence="5">C-type lectin domain-containing protein</fullName>
    </recommendedName>
</protein>
<dbReference type="PANTHER" id="PTHR22799">
    <property type="entry name" value="TETRANECTIN-RELATED"/>
    <property type="match status" value="1"/>
</dbReference>
<proteinExistence type="predicted"/>
<dbReference type="InterPro" id="IPR001304">
    <property type="entry name" value="C-type_lectin-like"/>
</dbReference>
<feature type="domain" description="C-type lectin" evidence="5">
    <location>
        <begin position="46"/>
        <end position="134"/>
    </location>
</feature>
<dbReference type="InterPro" id="IPR016187">
    <property type="entry name" value="CTDL_fold"/>
</dbReference>
<keyword evidence="4" id="KW-0430">Lectin</keyword>
<keyword evidence="7" id="KW-1185">Reference proteome</keyword>
<evidence type="ECO:0000256" key="1">
    <source>
        <dbReference type="ARBA" id="ARBA00004613"/>
    </source>
</evidence>
<evidence type="ECO:0000259" key="5">
    <source>
        <dbReference type="PROSITE" id="PS50041"/>
    </source>
</evidence>
<evidence type="ECO:0000256" key="3">
    <source>
        <dbReference type="ARBA" id="ARBA00022729"/>
    </source>
</evidence>
<keyword evidence="2" id="KW-0964">Secreted</keyword>
<comment type="subcellular location">
    <subcellularLocation>
        <location evidence="1">Secreted</location>
    </subcellularLocation>
</comment>
<evidence type="ECO:0000313" key="6">
    <source>
        <dbReference type="EMBL" id="KAJ8320490.1"/>
    </source>
</evidence>
<evidence type="ECO:0000256" key="2">
    <source>
        <dbReference type="ARBA" id="ARBA00022525"/>
    </source>
</evidence>
<dbReference type="EMBL" id="JARBDR010000141">
    <property type="protein sequence ID" value="KAJ8320490.1"/>
    <property type="molecule type" value="Genomic_DNA"/>
</dbReference>
<feature type="domain" description="C-type lectin" evidence="5">
    <location>
        <begin position="130"/>
        <end position="219"/>
    </location>
</feature>
<dbReference type="PANTHER" id="PTHR22799:SF1">
    <property type="entry name" value="C-TYPE LECTIN DOMAIN FAMILY 11 MEMBER A"/>
    <property type="match status" value="1"/>
</dbReference>
<gene>
    <name evidence="6" type="ORF">KUTeg_002077</name>
</gene>
<reference evidence="6 7" key="1">
    <citation type="submission" date="2022-12" db="EMBL/GenBank/DDBJ databases">
        <title>Chromosome-level genome of Tegillarca granosa.</title>
        <authorList>
            <person name="Kim J."/>
        </authorList>
    </citation>
    <scope>NUCLEOTIDE SEQUENCE [LARGE SCALE GENOMIC DNA]</scope>
    <source>
        <strain evidence="6">Teg-2019</strain>
        <tissue evidence="6">Adductor muscle</tissue>
    </source>
</reference>
<dbReference type="Pfam" id="PF00059">
    <property type="entry name" value="Lectin_C"/>
    <property type="match status" value="2"/>
</dbReference>
<comment type="caution">
    <text evidence="6">The sequence shown here is derived from an EMBL/GenBank/DDBJ whole genome shotgun (WGS) entry which is preliminary data.</text>
</comment>
<evidence type="ECO:0000256" key="4">
    <source>
        <dbReference type="ARBA" id="ARBA00022734"/>
    </source>
</evidence>
<keyword evidence="3" id="KW-0732">Signal</keyword>
<dbReference type="SMART" id="SM00034">
    <property type="entry name" value="CLECT"/>
    <property type="match status" value="1"/>
</dbReference>